<dbReference type="AlphaFoldDB" id="A0A8S1VZ43"/>
<organism evidence="2 3">
    <name type="scientific">Paramecium octaurelia</name>
    <dbReference type="NCBI Taxonomy" id="43137"/>
    <lineage>
        <taxon>Eukaryota</taxon>
        <taxon>Sar</taxon>
        <taxon>Alveolata</taxon>
        <taxon>Ciliophora</taxon>
        <taxon>Intramacronucleata</taxon>
        <taxon>Oligohymenophorea</taxon>
        <taxon>Peniculida</taxon>
        <taxon>Parameciidae</taxon>
        <taxon>Paramecium</taxon>
    </lineage>
</organism>
<comment type="caution">
    <text evidence="2">The sequence shown here is derived from an EMBL/GenBank/DDBJ whole genome shotgun (WGS) entry which is preliminary data.</text>
</comment>
<sequence>MIQQYFNPFRKSNRCAYTLFDEKSSHEITVEDELAILKPIPNYVWEDDYYEQLNLELKYHNIDVQVLSHSEWQTLLKTGTYDSNKNLLLSIFTTRSLTVKQVFDFITMQCQMSCQFAQLKDQVKEKNYECISKDVNRTFKSSIYFQKEEVLQRLQDILVAYSNLDSEVSYGQGMNFIVAALMYLDFNNDEAIFEILRTIIMDREWRQCYINDTPGLFLLVAKFNFKFRKRMPELYHHFLRLGIEDMSMCVNSFYLTLCMQHAPIQFSLVILAMFFIEGEDIITKIILSMLKYFENYLLKQNDFQKITEFIKRGLINNFYREMQKCRKQQRLVQVLLDIGFIKRKEKKQHKPKKAKGLMGKLMAKPLSFGNDVYSYFFK</sequence>
<evidence type="ECO:0000259" key="1">
    <source>
        <dbReference type="PROSITE" id="PS50086"/>
    </source>
</evidence>
<dbReference type="EMBL" id="CAJJDP010000079">
    <property type="protein sequence ID" value="CAD8182964.1"/>
    <property type="molecule type" value="Genomic_DNA"/>
</dbReference>
<dbReference type="PANTHER" id="PTHR47219">
    <property type="entry name" value="RAB GTPASE-ACTIVATING PROTEIN 1-LIKE"/>
    <property type="match status" value="1"/>
</dbReference>
<dbReference type="PROSITE" id="PS50086">
    <property type="entry name" value="TBC_RABGAP"/>
    <property type="match status" value="1"/>
</dbReference>
<dbReference type="GO" id="GO:0031267">
    <property type="term" value="F:small GTPase binding"/>
    <property type="evidence" value="ECO:0007669"/>
    <property type="project" value="TreeGrafter"/>
</dbReference>
<evidence type="ECO:0000313" key="2">
    <source>
        <dbReference type="EMBL" id="CAD8182964.1"/>
    </source>
</evidence>
<name>A0A8S1VZ43_PAROT</name>
<proteinExistence type="predicted"/>
<evidence type="ECO:0000313" key="3">
    <source>
        <dbReference type="Proteomes" id="UP000683925"/>
    </source>
</evidence>
<keyword evidence="3" id="KW-1185">Reference proteome</keyword>
<dbReference type="OrthoDB" id="294251at2759"/>
<feature type="domain" description="Rab-GAP TBC" evidence="1">
    <location>
        <begin position="62"/>
        <end position="278"/>
    </location>
</feature>
<dbReference type="Pfam" id="PF00566">
    <property type="entry name" value="RabGAP-TBC"/>
    <property type="match status" value="1"/>
</dbReference>
<accession>A0A8S1VZ43</accession>
<reference evidence="2" key="1">
    <citation type="submission" date="2021-01" db="EMBL/GenBank/DDBJ databases">
        <authorList>
            <consortium name="Genoscope - CEA"/>
            <person name="William W."/>
        </authorList>
    </citation>
    <scope>NUCLEOTIDE SEQUENCE</scope>
</reference>
<protein>
    <recommendedName>
        <fullName evidence="1">Rab-GAP TBC domain-containing protein</fullName>
    </recommendedName>
</protein>
<dbReference type="InterPro" id="IPR050302">
    <property type="entry name" value="Rab_GAP_TBC_domain"/>
</dbReference>
<gene>
    <name evidence="2" type="ORF">POCTA_138.1.T0800080</name>
</gene>
<dbReference type="OMA" id="YHEITVE"/>
<dbReference type="SMART" id="SM00164">
    <property type="entry name" value="TBC"/>
    <property type="match status" value="1"/>
</dbReference>
<dbReference type="Proteomes" id="UP000683925">
    <property type="component" value="Unassembled WGS sequence"/>
</dbReference>
<dbReference type="PANTHER" id="PTHR47219:SF9">
    <property type="entry name" value="GTPASE ACTIVATING PROTEIN AND CENTROSOME-ASSOCIATED, ISOFORM B"/>
    <property type="match status" value="1"/>
</dbReference>
<dbReference type="GO" id="GO:0005096">
    <property type="term" value="F:GTPase activator activity"/>
    <property type="evidence" value="ECO:0007669"/>
    <property type="project" value="TreeGrafter"/>
</dbReference>
<dbReference type="InterPro" id="IPR000195">
    <property type="entry name" value="Rab-GAP-TBC_dom"/>
</dbReference>